<dbReference type="PROSITE" id="PS50176">
    <property type="entry name" value="ARM_REPEAT"/>
    <property type="match status" value="3"/>
</dbReference>
<evidence type="ECO:0000256" key="10">
    <source>
        <dbReference type="SAM" id="Coils"/>
    </source>
</evidence>
<keyword evidence="8 10" id="KW-0175">Coiled coil</keyword>
<dbReference type="InterPro" id="IPR000225">
    <property type="entry name" value="Armadillo"/>
</dbReference>
<feature type="region of interest" description="Disordered" evidence="11">
    <location>
        <begin position="261"/>
        <end position="309"/>
    </location>
</feature>
<feature type="region of interest" description="Disordered" evidence="11">
    <location>
        <begin position="87"/>
        <end position="106"/>
    </location>
</feature>
<dbReference type="FunFam" id="1.25.10.10:FF:000008">
    <property type="entry name" value="plakophilin-4 isoform X1"/>
    <property type="match status" value="1"/>
</dbReference>
<feature type="repeat" description="ARM" evidence="9">
    <location>
        <begin position="659"/>
        <end position="675"/>
    </location>
</feature>
<feature type="compositionally biased region" description="Polar residues" evidence="11">
    <location>
        <begin position="1126"/>
        <end position="1135"/>
    </location>
</feature>
<sequence>MAISRATVNYFKRAMPVPDQPSCSEKTSSLSPILNTSNGDGSETETTSAILASVKEQELQFERLTRELEAERQIVASQLERCKLGSETGSMSSISSTEEQFRWQTQDGQKDIEDELTTGLELVDSCIRSLQESGILDPQDYSSSERPSLLSQSALQLNSKPEGSFQYSSSYHSNQTLALGESSALQFPSRSNQARSAIQSYSQGTTSRAAHSSGSEPSQSHAASQSRESFVPSHGSAFHLPDSQHSSTLYYSSSTLPAQRVSSPLSMQQVGSPTKLQRVGSASESTGYSTTQRVSSPKQSPSRLAKSYSTSSPINIVVSSAGLSPSSVRVTSPPTIQSNISSSPLHSLSSTIGTYATLSPTKRLVHTSDQYNKHSELYATATLQRPGSLAAGSRASYTSQHSHLGSEIRSLQSPEHHIDPIYEDRVYQKPPMRSLSQSQGDTLLPAHTSSYRTNTDTVPDFDPMSLIFKSVVPDFSVGDLRAPSSPGVDSVPLQRTGSQHGTQNATGTFQRASYAAGPAANYADPYRQLQYCPSVDSPYSKSGPAIPPEGTLARSPSIDSIQKDPREFGWRDPELPEVIQMLQHQFPSVQSNAAAYLQHLCFGDNKIKAEIRRQGGIQLLVDLLDHRMTEVHRSACGALRNLVYGKANDDNKIALKNCGGIPALVRLLRKTTDLEIRELVTACNTNWGVRIQTGVLWNLSSCDALKMPIIQDALAVLTNAVIIPHSGWENSILQDDRKVQLHSSQVLRNATGCLRNVSSAGEEARRRMRECDGLTDALLYVIQSALGSSDIDSKTVENCVCILRNLSYRLAAETSQGQQMGTDELDGLLCGENNGKDTESSGCWGKKKKKKKSQDQWDGVGPLPDCADPPKGIQMLWHPSIVKPYLTLLSECSNPDTLEGAAGALQNLAAGSWKWSVYIRAAVRKEKGLPILVELLRVDNDRVVCAVATALRNMALDVRNKELIGKYAMRDLVHRLPGGNNSNNSASKAMSDDTVTAICCTLHEVITKNMENAKALRDAGGIEKLVGISKSKGDKHSPKVVKAASQVLNSMWQYRDLRSLYKKDAPGLKVNEERGYTPTLQSEPDNALYTLTQGQATRNNSQIQDGWSQYHFVASSSTIERDRQRPYSSSRTPSISPVRMSPNNRSASAPASPREMISLKERKTDYESPGSNATFKGEHTSRKDTMTAQNTGTSTLYRNSYGTPAEDIKHNQVASIVLSLPEDRSRVGVSDPATSLNISTQPVPQDSSRKDYDTYQPFQNSTRNYDDSFFEDQVHHRPPASEYNMHLGLKSTGNYVDFYSAARPYSELNYETSHYPASPDSWV</sequence>
<feature type="region of interest" description="Disordered" evidence="11">
    <location>
        <begin position="322"/>
        <end position="344"/>
    </location>
</feature>
<dbReference type="PANTHER" id="PTHR10372">
    <property type="entry name" value="PLAKOPHILLIN-RELATED"/>
    <property type="match status" value="1"/>
</dbReference>
<dbReference type="InterPro" id="IPR028435">
    <property type="entry name" value="Plakophilin/d_Catenin"/>
</dbReference>
<protein>
    <submittedName>
        <fullName evidence="12">Catenin delta 2</fullName>
    </submittedName>
</protein>
<feature type="region of interest" description="Disordered" evidence="11">
    <location>
        <begin position="1227"/>
        <end position="1265"/>
    </location>
</feature>
<dbReference type="SMART" id="SM00185">
    <property type="entry name" value="ARM"/>
    <property type="match status" value="7"/>
</dbReference>
<dbReference type="GO" id="GO:0070161">
    <property type="term" value="C:anchoring junction"/>
    <property type="evidence" value="ECO:0007669"/>
    <property type="project" value="UniProtKB-SubCell"/>
</dbReference>
<feature type="compositionally biased region" description="Polar residues" evidence="11">
    <location>
        <begin position="1232"/>
        <end position="1246"/>
    </location>
</feature>
<evidence type="ECO:0000256" key="2">
    <source>
        <dbReference type="ARBA" id="ARBA00005462"/>
    </source>
</evidence>
<evidence type="ECO:0000256" key="11">
    <source>
        <dbReference type="SAM" id="MobiDB-lite"/>
    </source>
</evidence>
<feature type="region of interest" description="Disordered" evidence="11">
    <location>
        <begin position="486"/>
        <end position="505"/>
    </location>
</feature>
<organism evidence="12">
    <name type="scientific">Xenopus tropicalis</name>
    <name type="common">Western clawed frog</name>
    <name type="synonym">Silurana tropicalis</name>
    <dbReference type="NCBI Taxonomy" id="8364"/>
    <lineage>
        <taxon>Eukaryota</taxon>
        <taxon>Metazoa</taxon>
        <taxon>Chordata</taxon>
        <taxon>Craniata</taxon>
        <taxon>Vertebrata</taxon>
        <taxon>Euteleostomi</taxon>
        <taxon>Amphibia</taxon>
        <taxon>Batrachia</taxon>
        <taxon>Anura</taxon>
        <taxon>Pipoidea</taxon>
        <taxon>Pipidae</taxon>
        <taxon>Xenopodinae</taxon>
        <taxon>Xenopus</taxon>
        <taxon>Silurana</taxon>
    </lineage>
</organism>
<feature type="region of interest" description="Disordered" evidence="11">
    <location>
        <begin position="1117"/>
        <end position="1196"/>
    </location>
</feature>
<dbReference type="Xenbase" id="XB-GENE-5888637">
    <property type="gene designation" value="ctnnd2"/>
</dbReference>
<feature type="compositionally biased region" description="Basic and acidic residues" evidence="11">
    <location>
        <begin position="1176"/>
        <end position="1185"/>
    </location>
</feature>
<comment type="similarity">
    <text evidence="2">Belongs to the beta-catenin family.</text>
</comment>
<evidence type="ECO:0000313" key="12">
    <source>
        <dbReference type="Ensembl" id="ENSXETP00000086497"/>
    </source>
</evidence>
<evidence type="ECO:0000256" key="1">
    <source>
        <dbReference type="ARBA" id="ARBA00004282"/>
    </source>
</evidence>
<keyword evidence="5" id="KW-0677">Repeat</keyword>
<evidence type="ECO:0000256" key="7">
    <source>
        <dbReference type="ARBA" id="ARBA00022949"/>
    </source>
</evidence>
<name>A0A6I8RZA8_XENTR</name>
<dbReference type="Bgee" id="ENSXETG00000022200">
    <property type="expression patterns" value="Expressed in brain and 5 other cell types or tissues"/>
</dbReference>
<gene>
    <name evidence="12" type="primary">ctnnd2</name>
</gene>
<feature type="compositionally biased region" description="Polar residues" evidence="11">
    <location>
        <begin position="1186"/>
        <end position="1196"/>
    </location>
</feature>
<evidence type="ECO:0000256" key="5">
    <source>
        <dbReference type="ARBA" id="ARBA00022737"/>
    </source>
</evidence>
<keyword evidence="4" id="KW-0597">Phosphoprotein</keyword>
<feature type="region of interest" description="Disordered" evidence="11">
    <location>
        <begin position="18"/>
        <end position="44"/>
    </location>
</feature>
<feature type="compositionally biased region" description="Polar residues" evidence="11">
    <location>
        <begin position="21"/>
        <end position="44"/>
    </location>
</feature>
<feature type="compositionally biased region" description="Polar residues" evidence="11">
    <location>
        <begin position="493"/>
        <end position="505"/>
    </location>
</feature>
<keyword evidence="3" id="KW-0488">Methylation</keyword>
<feature type="compositionally biased region" description="Low complexity" evidence="11">
    <location>
        <begin position="87"/>
        <end position="98"/>
    </location>
</feature>
<evidence type="ECO:0000256" key="6">
    <source>
        <dbReference type="ARBA" id="ARBA00022889"/>
    </source>
</evidence>
<dbReference type="Pfam" id="PF00514">
    <property type="entry name" value="Arm"/>
    <property type="match status" value="4"/>
</dbReference>
<dbReference type="GO" id="GO:0098609">
    <property type="term" value="P:cell-cell adhesion"/>
    <property type="evidence" value="ECO:0007669"/>
    <property type="project" value="InterPro"/>
</dbReference>
<keyword evidence="7" id="KW-0965">Cell junction</keyword>
<feature type="coiled-coil region" evidence="10">
    <location>
        <begin position="54"/>
        <end position="81"/>
    </location>
</feature>
<comment type="subcellular location">
    <subcellularLocation>
        <location evidence="1">Cell junction</location>
    </subcellularLocation>
</comment>
<dbReference type="SUPFAM" id="SSF48371">
    <property type="entry name" value="ARM repeat"/>
    <property type="match status" value="1"/>
</dbReference>
<feature type="compositionally biased region" description="Basic and acidic residues" evidence="11">
    <location>
        <begin position="1157"/>
        <end position="1166"/>
    </location>
</feature>
<dbReference type="GeneTree" id="ENSGT00940000154952"/>
<accession>A0A6I8RZA8</accession>
<reference evidence="12" key="2">
    <citation type="submission" date="2020-05" db="UniProtKB">
        <authorList>
            <consortium name="Ensembl"/>
        </authorList>
    </citation>
    <scope>IDENTIFICATION</scope>
</reference>
<feature type="compositionally biased region" description="Low complexity" evidence="11">
    <location>
        <begin position="1141"/>
        <end position="1154"/>
    </location>
</feature>
<evidence type="ECO:0000256" key="4">
    <source>
        <dbReference type="ARBA" id="ARBA00022553"/>
    </source>
</evidence>
<keyword evidence="6" id="KW-0130">Cell adhesion</keyword>
<dbReference type="Gene3D" id="1.25.10.10">
    <property type="entry name" value="Leucine-rich Repeat Variant"/>
    <property type="match status" value="1"/>
</dbReference>
<feature type="repeat" description="ARM" evidence="9">
    <location>
        <begin position="615"/>
        <end position="648"/>
    </location>
</feature>
<dbReference type="InterPro" id="IPR016024">
    <property type="entry name" value="ARM-type_fold"/>
</dbReference>
<feature type="compositionally biased region" description="Low complexity" evidence="11">
    <location>
        <begin position="324"/>
        <end position="344"/>
    </location>
</feature>
<dbReference type="PANTHER" id="PTHR10372:SF9">
    <property type="entry name" value="CATENIN DELTA-2"/>
    <property type="match status" value="1"/>
</dbReference>
<feature type="compositionally biased region" description="Polar residues" evidence="11">
    <location>
        <begin position="188"/>
        <end position="228"/>
    </location>
</feature>
<feature type="repeat" description="ARM" evidence="9">
    <location>
        <begin position="927"/>
        <end position="964"/>
    </location>
</feature>
<dbReference type="InterPro" id="IPR011989">
    <property type="entry name" value="ARM-like"/>
</dbReference>
<dbReference type="Ensembl" id="ENSXETT00000102236">
    <property type="protein sequence ID" value="ENSXETP00000086497"/>
    <property type="gene ID" value="ENSXETG00000022200"/>
</dbReference>
<evidence type="ECO:0000256" key="3">
    <source>
        <dbReference type="ARBA" id="ARBA00022481"/>
    </source>
</evidence>
<reference evidence="12" key="1">
    <citation type="journal article" date="2010" name="Science">
        <title>The genome of the Western clawed frog Xenopus tropicalis.</title>
        <authorList>
            <person name="Hellsten U."/>
            <person name="Harland R.M."/>
            <person name="Gilchrist M.J."/>
            <person name="Hendrix D."/>
            <person name="Jurka J."/>
            <person name="Kapitonov V."/>
            <person name="Ovcharenko I."/>
            <person name="Putnam N.H."/>
            <person name="Shu S."/>
            <person name="Taher L."/>
            <person name="Blitz I.L."/>
            <person name="Blumberg B."/>
            <person name="Dichmann D.S."/>
            <person name="Dubchak I."/>
            <person name="Amaya E."/>
            <person name="Detter J.C."/>
            <person name="Fletcher R."/>
            <person name="Gerhard D.S."/>
            <person name="Goodstein D."/>
            <person name="Graves T."/>
            <person name="Grigoriev I.V."/>
            <person name="Grimwood J."/>
            <person name="Kawashima T."/>
            <person name="Lindquist E."/>
            <person name="Lucas S.M."/>
            <person name="Mead P.E."/>
            <person name="Mitros T."/>
            <person name="Ogino H."/>
            <person name="Ohta Y."/>
            <person name="Poliakov A.V."/>
            <person name="Pollet N."/>
            <person name="Robert J."/>
            <person name="Salamov A."/>
            <person name="Sater A.K."/>
            <person name="Schmutz J."/>
            <person name="Terry A."/>
            <person name="Vize P.D."/>
            <person name="Warren W.C."/>
            <person name="Wells D."/>
            <person name="Wills A."/>
            <person name="Wilson R.K."/>
            <person name="Zimmerman L.B."/>
            <person name="Zorn A.M."/>
            <person name="Grainger R."/>
            <person name="Grammer T."/>
            <person name="Khokha M.K."/>
            <person name="Richardson P.M."/>
            <person name="Rokhsar D.S."/>
        </authorList>
    </citation>
    <scope>NUCLEOTIDE SEQUENCE [LARGE SCALE GENOMIC DNA]</scope>
    <source>
        <strain evidence="12">Nigerian</strain>
    </source>
</reference>
<evidence type="ECO:0000256" key="9">
    <source>
        <dbReference type="PROSITE-ProRule" id="PRU00259"/>
    </source>
</evidence>
<feature type="region of interest" description="Disordered" evidence="11">
    <location>
        <begin position="188"/>
        <end position="242"/>
    </location>
</feature>
<proteinExistence type="inferred from homology"/>
<dbReference type="GO" id="GO:0043226">
    <property type="term" value="C:organelle"/>
    <property type="evidence" value="ECO:0007669"/>
    <property type="project" value="UniProtKB-ARBA"/>
</dbReference>
<evidence type="ECO:0000256" key="8">
    <source>
        <dbReference type="ARBA" id="ARBA00023054"/>
    </source>
</evidence>